<reference evidence="2 3" key="1">
    <citation type="submission" date="2013-09" db="EMBL/GenBank/DDBJ databases">
        <title>Corchorus capsularis genome sequencing.</title>
        <authorList>
            <person name="Alam M."/>
            <person name="Haque M.S."/>
            <person name="Islam M.S."/>
            <person name="Emdad E.M."/>
            <person name="Islam M.M."/>
            <person name="Ahmed B."/>
            <person name="Halim A."/>
            <person name="Hossen Q.M.M."/>
            <person name="Hossain M.Z."/>
            <person name="Ahmed R."/>
            <person name="Khan M.M."/>
            <person name="Islam R."/>
            <person name="Rashid M.M."/>
            <person name="Khan S.A."/>
            <person name="Rahman M.S."/>
            <person name="Alam M."/>
        </authorList>
    </citation>
    <scope>NUCLEOTIDE SEQUENCE [LARGE SCALE GENOMIC DNA]</scope>
    <source>
        <strain evidence="3">cv. CVL-1</strain>
        <tissue evidence="2">Whole seedling</tissue>
    </source>
</reference>
<protein>
    <submittedName>
        <fullName evidence="2">Erv1/Alr</fullName>
    </submittedName>
</protein>
<comment type="caution">
    <text evidence="2">The sequence shown here is derived from an EMBL/GenBank/DDBJ whole genome shotgun (WGS) entry which is preliminary data.</text>
</comment>
<evidence type="ECO:0000313" key="2">
    <source>
        <dbReference type="EMBL" id="OMO73942.1"/>
    </source>
</evidence>
<dbReference type="Gramene" id="OMO73942">
    <property type="protein sequence ID" value="OMO73942"/>
    <property type="gene ID" value="CCACVL1_17070"/>
</dbReference>
<proteinExistence type="predicted"/>
<organism evidence="2 3">
    <name type="scientific">Corchorus capsularis</name>
    <name type="common">Jute</name>
    <dbReference type="NCBI Taxonomy" id="210143"/>
    <lineage>
        <taxon>Eukaryota</taxon>
        <taxon>Viridiplantae</taxon>
        <taxon>Streptophyta</taxon>
        <taxon>Embryophyta</taxon>
        <taxon>Tracheophyta</taxon>
        <taxon>Spermatophyta</taxon>
        <taxon>Magnoliopsida</taxon>
        <taxon>eudicotyledons</taxon>
        <taxon>Gunneridae</taxon>
        <taxon>Pentapetalae</taxon>
        <taxon>rosids</taxon>
        <taxon>malvids</taxon>
        <taxon>Malvales</taxon>
        <taxon>Malvaceae</taxon>
        <taxon>Grewioideae</taxon>
        <taxon>Apeibeae</taxon>
        <taxon>Corchorus</taxon>
    </lineage>
</organism>
<dbReference type="Proteomes" id="UP000188268">
    <property type="component" value="Unassembled WGS sequence"/>
</dbReference>
<evidence type="ECO:0000256" key="1">
    <source>
        <dbReference type="SAM" id="MobiDB-lite"/>
    </source>
</evidence>
<dbReference type="GO" id="GO:0016971">
    <property type="term" value="F:flavin-dependent sulfhydryl oxidase activity"/>
    <property type="evidence" value="ECO:0007669"/>
    <property type="project" value="InterPro"/>
</dbReference>
<dbReference type="EMBL" id="AWWV01011150">
    <property type="protein sequence ID" value="OMO73942.1"/>
    <property type="molecule type" value="Genomic_DNA"/>
</dbReference>
<sequence length="107" mass="11733">MSENPNPIQALFRTFERFSNCVQTHIANFTRQPHHSSPSNKNPLISLSSSSSKVVNLDSPPTSSTHPLAKKPAAPVTKEELGRATWTFLHTLGAQASGNIFFPLHVK</sequence>
<feature type="compositionally biased region" description="Low complexity" evidence="1">
    <location>
        <begin position="36"/>
        <end position="60"/>
    </location>
</feature>
<dbReference type="OMA" id="NCVQTHI"/>
<accession>A0A1R3HUE8</accession>
<dbReference type="PANTHER" id="PTHR12645:SF0">
    <property type="entry name" value="FAD-LINKED SULFHYDRYL OXIDASE ALR"/>
    <property type="match status" value="1"/>
</dbReference>
<dbReference type="InterPro" id="IPR039799">
    <property type="entry name" value="ALR/ERV"/>
</dbReference>
<dbReference type="STRING" id="210143.A0A1R3HUE8"/>
<gene>
    <name evidence="2" type="ORF">CCACVL1_17070</name>
</gene>
<name>A0A1R3HUE8_COCAP</name>
<dbReference type="AlphaFoldDB" id="A0A1R3HUE8"/>
<evidence type="ECO:0000313" key="3">
    <source>
        <dbReference type="Proteomes" id="UP000188268"/>
    </source>
</evidence>
<feature type="region of interest" description="Disordered" evidence="1">
    <location>
        <begin position="29"/>
        <end position="76"/>
    </location>
</feature>
<dbReference type="OrthoDB" id="17199at2759"/>
<dbReference type="GO" id="GO:0005739">
    <property type="term" value="C:mitochondrion"/>
    <property type="evidence" value="ECO:0007669"/>
    <property type="project" value="TreeGrafter"/>
</dbReference>
<keyword evidence="3" id="KW-1185">Reference proteome</keyword>
<dbReference type="PANTHER" id="PTHR12645">
    <property type="entry name" value="ALR/ERV"/>
    <property type="match status" value="1"/>
</dbReference>
<dbReference type="GO" id="GO:0050660">
    <property type="term" value="F:flavin adenine dinucleotide binding"/>
    <property type="evidence" value="ECO:0007669"/>
    <property type="project" value="TreeGrafter"/>
</dbReference>